<reference evidence="3" key="2">
    <citation type="submission" date="2016-04" db="EMBL/GenBank/DDBJ databases">
        <title>First Complete Genome Sequence of a Subdivision 6 Acidobacterium.</title>
        <authorList>
            <person name="Huang S."/>
            <person name="Vieira S."/>
            <person name="Bunk B."/>
            <person name="Riedel T."/>
            <person name="Sproeer C."/>
            <person name="Overmann J."/>
        </authorList>
    </citation>
    <scope>NUCLEOTIDE SEQUENCE [LARGE SCALE GENOMIC DNA]</scope>
    <source>
        <strain evidence="3">DSM 100886 HEG_-6_39</strain>
    </source>
</reference>
<dbReference type="STRING" id="1855912.LuPra_04095"/>
<name>A0A143PQG0_LUTPR</name>
<dbReference type="Pfam" id="PF01400">
    <property type="entry name" value="Astacin"/>
    <property type="match status" value="1"/>
</dbReference>
<dbReference type="InterPro" id="IPR001506">
    <property type="entry name" value="Peptidase_M12A"/>
</dbReference>
<dbReference type="InterPro" id="IPR006026">
    <property type="entry name" value="Peptidase_Metallo"/>
</dbReference>
<dbReference type="EMBL" id="CP015136">
    <property type="protein sequence ID" value="AMY10852.1"/>
    <property type="molecule type" value="Genomic_DNA"/>
</dbReference>
<dbReference type="GO" id="GO:0004222">
    <property type="term" value="F:metalloendopeptidase activity"/>
    <property type="evidence" value="ECO:0007669"/>
    <property type="project" value="InterPro"/>
</dbReference>
<dbReference type="PATRIC" id="fig|1813736.3.peg.4332"/>
<dbReference type="GO" id="GO:0008270">
    <property type="term" value="F:zinc ion binding"/>
    <property type="evidence" value="ECO:0007669"/>
    <property type="project" value="InterPro"/>
</dbReference>
<evidence type="ECO:0000259" key="1">
    <source>
        <dbReference type="SMART" id="SM00235"/>
    </source>
</evidence>
<dbReference type="SMART" id="SM00235">
    <property type="entry name" value="ZnMc"/>
    <property type="match status" value="1"/>
</dbReference>
<proteinExistence type="predicted"/>
<dbReference type="Gene3D" id="3.40.390.10">
    <property type="entry name" value="Collagenase (Catalytic Domain)"/>
    <property type="match status" value="1"/>
</dbReference>
<gene>
    <name evidence="2" type="ORF">LuPra_04095</name>
</gene>
<evidence type="ECO:0000313" key="2">
    <source>
        <dbReference type="EMBL" id="AMY10852.1"/>
    </source>
</evidence>
<organism evidence="2 3">
    <name type="scientific">Luteitalea pratensis</name>
    <dbReference type="NCBI Taxonomy" id="1855912"/>
    <lineage>
        <taxon>Bacteria</taxon>
        <taxon>Pseudomonadati</taxon>
        <taxon>Acidobacteriota</taxon>
        <taxon>Vicinamibacteria</taxon>
        <taxon>Vicinamibacterales</taxon>
        <taxon>Vicinamibacteraceae</taxon>
        <taxon>Luteitalea</taxon>
    </lineage>
</organism>
<dbReference type="KEGG" id="abac:LuPra_04095"/>
<accession>A0A143PQG0</accession>
<dbReference type="GO" id="GO:0006508">
    <property type="term" value="P:proteolysis"/>
    <property type="evidence" value="ECO:0007669"/>
    <property type="project" value="InterPro"/>
</dbReference>
<reference evidence="2 3" key="1">
    <citation type="journal article" date="2016" name="Genome Announc.">
        <title>First Complete Genome Sequence of a Subdivision 6 Acidobacterium Strain.</title>
        <authorList>
            <person name="Huang S."/>
            <person name="Vieira S."/>
            <person name="Bunk B."/>
            <person name="Riedel T."/>
            <person name="Sproer C."/>
            <person name="Overmann J."/>
        </authorList>
    </citation>
    <scope>NUCLEOTIDE SEQUENCE [LARGE SCALE GENOMIC DNA]</scope>
    <source>
        <strain evidence="3">DSM 100886 HEG_-6_39</strain>
    </source>
</reference>
<dbReference type="AlphaFoldDB" id="A0A143PQG0"/>
<evidence type="ECO:0000313" key="3">
    <source>
        <dbReference type="Proteomes" id="UP000076079"/>
    </source>
</evidence>
<dbReference type="Proteomes" id="UP000076079">
    <property type="component" value="Chromosome"/>
</dbReference>
<feature type="domain" description="Peptidase metallopeptidase" evidence="1">
    <location>
        <begin position="604"/>
        <end position="746"/>
    </location>
</feature>
<keyword evidence="3" id="KW-1185">Reference proteome</keyword>
<dbReference type="CDD" id="cd04327">
    <property type="entry name" value="ZnMc_MMP_like_3"/>
    <property type="match status" value="1"/>
</dbReference>
<dbReference type="SUPFAM" id="SSF55486">
    <property type="entry name" value="Metalloproteases ('zincins'), catalytic domain"/>
    <property type="match status" value="1"/>
</dbReference>
<protein>
    <submittedName>
        <fullName evidence="2">Astacin (Peptidase family M12A)</fullName>
    </submittedName>
</protein>
<dbReference type="InterPro" id="IPR024079">
    <property type="entry name" value="MetalloPept_cat_dom_sf"/>
</dbReference>
<sequence>MGVADWIGSMSRRWSSASSPQPSSTVRLVANAGHPTAEIMLFDGNFAAVAHAVGVLDVQVAPGLYELQYKAGRSVQEQTVRVRGGTAECIVPVPQLSTRTTALPQRTTDDGRKLMQWVADVSQQVHTAPGQGSELFIFSRLLGKEDPSTHVGIFDVQVKDSNGLVIADFGKDAGWYKEGAGARAHTIAVVPGTYVLSAAAGSLGRLEQAVHAVAGWQTQVLLTPTDYGTEGFKGADLRRGAVLMSLQGRGCSIDASAVDWVEAAKVALFARTPAAPIAALRDAVAEADAVPQSEGTSVDRLLAEKFTNPMLGILGGHLLLLEAKVDIDLLQKVVRNLERLVPGHPDVAALRYAAGWQGDAAFPMPPMLRSSWQLVIDKSVEHPGIIPMDSYSARIATLTWGGGAWLVWKAPPAETRPVRAARSMASGKSSVAFGADRGKQIAEVIDKLGKLLPRHHADRYITALARRLDLDASETRVLRYLASAARQSQLASELSPLSPSNLSGRLYSSAYGWVTGRHLPDANQVLEWAKDARDQFLLDSSMVKALGIPQSAVTTAVDRLSTLLKGEIPMAPKVCFDRILPKDLNKVRPSAPIAGARTRAAFEIAKLWDVGKTLRVRFMSGTPEQKDIVKQFAPQWAEHANIKLVFGNDQNSEIRITFDENDGAWSYIGTDCASIPVGQPTMNLGWQDEGVVLHEFGHAIGLIHEHQNPEGGIKWNKPAVIADLSGSPNFWDAATIEHNMFDTYDQDQINGTSLDKKSIMLYAIPQSWTTDGFSSKPNEKLSEVDKKFAHNQCNYPFQGPRKQPCT</sequence>